<evidence type="ECO:0000256" key="2">
    <source>
        <dbReference type="ARBA" id="ARBA00022692"/>
    </source>
</evidence>
<dbReference type="GO" id="GO:0016020">
    <property type="term" value="C:membrane"/>
    <property type="evidence" value="ECO:0007669"/>
    <property type="project" value="UniProtKB-SubCell"/>
</dbReference>
<dbReference type="SMART" id="SM00724">
    <property type="entry name" value="TLC"/>
    <property type="match status" value="1"/>
</dbReference>
<dbReference type="PROSITE" id="PS50922">
    <property type="entry name" value="TLC"/>
    <property type="match status" value="1"/>
</dbReference>
<feature type="transmembrane region" description="Helical" evidence="6">
    <location>
        <begin position="161"/>
        <end position="179"/>
    </location>
</feature>
<dbReference type="OrthoDB" id="5440at2759"/>
<keyword evidence="4 5" id="KW-0472">Membrane</keyword>
<comment type="subcellular location">
    <subcellularLocation>
        <location evidence="1">Membrane</location>
        <topology evidence="1">Multi-pass membrane protein</topology>
    </subcellularLocation>
</comment>
<gene>
    <name evidence="8" type="ORF">SEMRO_584_G170750.1</name>
</gene>
<feature type="transmembrane region" description="Helical" evidence="6">
    <location>
        <begin position="191"/>
        <end position="211"/>
    </location>
</feature>
<reference evidence="8" key="1">
    <citation type="submission" date="2020-06" db="EMBL/GenBank/DDBJ databases">
        <authorList>
            <consortium name="Plant Systems Biology data submission"/>
        </authorList>
    </citation>
    <scope>NUCLEOTIDE SEQUENCE</scope>
    <source>
        <strain evidence="8">D6</strain>
    </source>
</reference>
<dbReference type="GO" id="GO:0005783">
    <property type="term" value="C:endoplasmic reticulum"/>
    <property type="evidence" value="ECO:0007669"/>
    <property type="project" value="TreeGrafter"/>
</dbReference>
<keyword evidence="9" id="KW-1185">Reference proteome</keyword>
<dbReference type="Proteomes" id="UP001153069">
    <property type="component" value="Unassembled WGS sequence"/>
</dbReference>
<dbReference type="GO" id="GO:0055088">
    <property type="term" value="P:lipid homeostasis"/>
    <property type="evidence" value="ECO:0007669"/>
    <property type="project" value="TreeGrafter"/>
</dbReference>
<dbReference type="AlphaFoldDB" id="A0A9N8E7N5"/>
<keyword evidence="3 6" id="KW-1133">Transmembrane helix</keyword>
<name>A0A9N8E7N5_9STRA</name>
<feature type="transmembrane region" description="Helical" evidence="6">
    <location>
        <begin position="107"/>
        <end position="124"/>
    </location>
</feature>
<dbReference type="Pfam" id="PF03798">
    <property type="entry name" value="TRAM_LAG1_CLN8"/>
    <property type="match status" value="1"/>
</dbReference>
<dbReference type="PANTHER" id="PTHR13439">
    <property type="entry name" value="CT120 PROTEIN"/>
    <property type="match status" value="1"/>
</dbReference>
<sequence length="272" mass="30508">MVATTQELTVVFATAMVVFASIFEVSSRILQSLLWTTNNPGVALEKKHIPTLIRQGPSYIVSLVHCVVNGYRGIVGLVALHHASPAVKLVSPPALVEYERHIHHVEVSNTIFFAYLVFDLFHMLRLYPKLGGMDMVVHHLVFLTCSIINGSYEILPYPFCWLIVGEISTTFLDIRWALIKTGRGGTNMFQLVQYLFALTFFLTRVVVYWLGVVELFHQRSVLMDIVWSGHVPGVFMGTTLLFIGAGSVLNLVWFQKIVAMALSSKQQQPKTA</sequence>
<comment type="caution">
    <text evidence="8">The sequence shown here is derived from an EMBL/GenBank/DDBJ whole genome shotgun (WGS) entry which is preliminary data.</text>
</comment>
<evidence type="ECO:0000256" key="5">
    <source>
        <dbReference type="PROSITE-ProRule" id="PRU00205"/>
    </source>
</evidence>
<keyword evidence="2 5" id="KW-0812">Transmembrane</keyword>
<dbReference type="InterPro" id="IPR050846">
    <property type="entry name" value="TLCD"/>
</dbReference>
<dbReference type="InterPro" id="IPR006634">
    <property type="entry name" value="TLC-dom"/>
</dbReference>
<feature type="domain" description="TLC" evidence="7">
    <location>
        <begin position="51"/>
        <end position="266"/>
    </location>
</feature>
<evidence type="ECO:0000256" key="3">
    <source>
        <dbReference type="ARBA" id="ARBA00022989"/>
    </source>
</evidence>
<dbReference type="PANTHER" id="PTHR13439:SF0">
    <property type="entry name" value="TOPOISOMERASE I DAMAGE AFFECTED PROTEIN 4"/>
    <property type="match status" value="1"/>
</dbReference>
<evidence type="ECO:0000256" key="1">
    <source>
        <dbReference type="ARBA" id="ARBA00004141"/>
    </source>
</evidence>
<evidence type="ECO:0000259" key="7">
    <source>
        <dbReference type="PROSITE" id="PS50922"/>
    </source>
</evidence>
<evidence type="ECO:0000256" key="6">
    <source>
        <dbReference type="SAM" id="Phobius"/>
    </source>
</evidence>
<protein>
    <submittedName>
        <fullName evidence="8">TLC domain</fullName>
    </submittedName>
</protein>
<accession>A0A9N8E7N5</accession>
<organism evidence="8 9">
    <name type="scientific">Seminavis robusta</name>
    <dbReference type="NCBI Taxonomy" id="568900"/>
    <lineage>
        <taxon>Eukaryota</taxon>
        <taxon>Sar</taxon>
        <taxon>Stramenopiles</taxon>
        <taxon>Ochrophyta</taxon>
        <taxon>Bacillariophyta</taxon>
        <taxon>Bacillariophyceae</taxon>
        <taxon>Bacillariophycidae</taxon>
        <taxon>Naviculales</taxon>
        <taxon>Naviculaceae</taxon>
        <taxon>Seminavis</taxon>
    </lineage>
</organism>
<feature type="transmembrane region" description="Helical" evidence="6">
    <location>
        <begin position="231"/>
        <end position="254"/>
    </location>
</feature>
<dbReference type="EMBL" id="CAICTM010000583">
    <property type="protein sequence ID" value="CAB9513304.1"/>
    <property type="molecule type" value="Genomic_DNA"/>
</dbReference>
<evidence type="ECO:0000313" key="8">
    <source>
        <dbReference type="EMBL" id="CAB9513304.1"/>
    </source>
</evidence>
<evidence type="ECO:0000256" key="4">
    <source>
        <dbReference type="ARBA" id="ARBA00023136"/>
    </source>
</evidence>
<proteinExistence type="predicted"/>
<evidence type="ECO:0000313" key="9">
    <source>
        <dbReference type="Proteomes" id="UP001153069"/>
    </source>
</evidence>